<proteinExistence type="predicted"/>
<accession>A0ABW4KB61</accession>
<reference evidence="5" key="1">
    <citation type="journal article" date="2019" name="Int. J. Syst. Evol. Microbiol.">
        <title>The Global Catalogue of Microorganisms (GCM) 10K type strain sequencing project: providing services to taxonomists for standard genome sequencing and annotation.</title>
        <authorList>
            <consortium name="The Broad Institute Genomics Platform"/>
            <consortium name="The Broad Institute Genome Sequencing Center for Infectious Disease"/>
            <person name="Wu L."/>
            <person name="Ma J."/>
        </authorList>
    </citation>
    <scope>NUCLEOTIDE SEQUENCE [LARGE SCALE GENOMIC DNA]</scope>
    <source>
        <strain evidence="5">KCTC 23707</strain>
    </source>
</reference>
<evidence type="ECO:0000256" key="1">
    <source>
        <dbReference type="SAM" id="MobiDB-lite"/>
    </source>
</evidence>
<feature type="region of interest" description="Disordered" evidence="1">
    <location>
        <begin position="442"/>
        <end position="465"/>
    </location>
</feature>
<dbReference type="PANTHER" id="PTHR28641:SF1">
    <property type="entry name" value="MALONYL-COA DECARBOXYLASE, MITOCHONDRIAL"/>
    <property type="match status" value="1"/>
</dbReference>
<evidence type="ECO:0000313" key="5">
    <source>
        <dbReference type="Proteomes" id="UP001597308"/>
    </source>
</evidence>
<comment type="caution">
    <text evidence="4">The sequence shown here is derived from an EMBL/GenBank/DDBJ whole genome shotgun (WGS) entry which is preliminary data.</text>
</comment>
<gene>
    <name evidence="4" type="ORF">ACFSCV_17275</name>
</gene>
<dbReference type="InterPro" id="IPR042303">
    <property type="entry name" value="Malonyl_CoA_deC_C_sf"/>
</dbReference>
<evidence type="ECO:0000313" key="4">
    <source>
        <dbReference type="EMBL" id="MFD1704761.1"/>
    </source>
</evidence>
<dbReference type="InterPro" id="IPR038351">
    <property type="entry name" value="MCD_N_sf"/>
</dbReference>
<name>A0ABW4KB61_9HYPH</name>
<evidence type="ECO:0000259" key="2">
    <source>
        <dbReference type="Pfam" id="PF05292"/>
    </source>
</evidence>
<sequence length="465" mass="50749">MSGTSFFGDMLQTITERGRQLLSLGSSGGAAPDPEQSLIKLCDKLLQGRGEASGMALASIVLKRWEALDAVERIGFMRLLLERYGPDQARLEAAIDAHRAAPSADTVRELHNAAEPQRQEIIRRLNLAPGGVGALVKMRESLLAMLPGRPELAAVDADFQHLFASWFNRGFLALKPIDWATPANVLEKIIRYEAVHEIRDWDELRRRVEPSDRRCFAFFHPQLPDEPLIFVEVALTTEITAAVGELLDERRTPIPAEEATVAVFYSISNCQDGLRGVSFGNFLIKQVAADLGRDLPGLATFVTLSPMPGFGAWLAQERERPSGVLDDDDLATLSLLDDRGWPDDAAASERLRPALARAAARYLLSAKNARGAAADPVARFHLGNGARLERVNVLGDRSARALRQAHGTMVNYLYDLAEIEANHEAFVGRGEVIASASVQRLARGARPPAARPPARTGAPKPEKVA</sequence>
<dbReference type="Gene3D" id="1.20.140.90">
    <property type="entry name" value="Malonyl-CoA decarboxylase, oligemerization domain"/>
    <property type="match status" value="1"/>
</dbReference>
<keyword evidence="5" id="KW-1185">Reference proteome</keyword>
<dbReference type="InterPro" id="IPR035372">
    <property type="entry name" value="MCD_N"/>
</dbReference>
<dbReference type="PANTHER" id="PTHR28641">
    <property type="match status" value="1"/>
</dbReference>
<feature type="domain" description="Malonyl-CoA decarboxylase N-terminal" evidence="3">
    <location>
        <begin position="84"/>
        <end position="167"/>
    </location>
</feature>
<dbReference type="InterPro" id="IPR007956">
    <property type="entry name" value="Malonyl_CoA_deC_C"/>
</dbReference>
<dbReference type="EMBL" id="JBHUER010000011">
    <property type="protein sequence ID" value="MFD1704761.1"/>
    <property type="molecule type" value="Genomic_DNA"/>
</dbReference>
<dbReference type="InterPro" id="IPR038917">
    <property type="entry name" value="Malonyl_CoA_deC"/>
</dbReference>
<protein>
    <submittedName>
        <fullName evidence="4">Malonyl-CoA decarboxylase</fullName>
    </submittedName>
</protein>
<dbReference type="Pfam" id="PF17408">
    <property type="entry name" value="MCD_N"/>
    <property type="match status" value="1"/>
</dbReference>
<dbReference type="Pfam" id="PF05292">
    <property type="entry name" value="MCD"/>
    <property type="match status" value="1"/>
</dbReference>
<feature type="compositionally biased region" description="Low complexity" evidence="1">
    <location>
        <begin position="442"/>
        <end position="459"/>
    </location>
</feature>
<feature type="domain" description="Malonyl-CoA decarboxylase C-terminal" evidence="2">
    <location>
        <begin position="170"/>
        <end position="415"/>
    </location>
</feature>
<evidence type="ECO:0000259" key="3">
    <source>
        <dbReference type="Pfam" id="PF17408"/>
    </source>
</evidence>
<dbReference type="RefSeq" id="WP_378800827.1">
    <property type="nucleotide sequence ID" value="NZ_JBHUER010000011.1"/>
</dbReference>
<dbReference type="Proteomes" id="UP001597308">
    <property type="component" value="Unassembled WGS sequence"/>
</dbReference>
<dbReference type="Gene3D" id="3.40.630.150">
    <property type="entry name" value="Malonyl-CoA decarboxylase, catalytic domain"/>
    <property type="match status" value="1"/>
</dbReference>
<organism evidence="4 5">
    <name type="scientific">Methylopila henanensis</name>
    <dbReference type="NCBI Taxonomy" id="873516"/>
    <lineage>
        <taxon>Bacteria</taxon>
        <taxon>Pseudomonadati</taxon>
        <taxon>Pseudomonadota</taxon>
        <taxon>Alphaproteobacteria</taxon>
        <taxon>Hyphomicrobiales</taxon>
        <taxon>Methylopilaceae</taxon>
        <taxon>Methylopila</taxon>
    </lineage>
</organism>